<dbReference type="Proteomes" id="UP001642260">
    <property type="component" value="Unassembled WGS sequence"/>
</dbReference>
<reference evidence="2 3" key="1">
    <citation type="submission" date="2022-03" db="EMBL/GenBank/DDBJ databases">
        <authorList>
            <person name="Macdonald S."/>
            <person name="Ahmed S."/>
            <person name="Newling K."/>
        </authorList>
    </citation>
    <scope>NUCLEOTIDE SEQUENCE [LARGE SCALE GENOMIC DNA]</scope>
</reference>
<comment type="caution">
    <text evidence="2">The sequence shown here is derived from an EMBL/GenBank/DDBJ whole genome shotgun (WGS) entry which is preliminary data.</text>
</comment>
<feature type="compositionally biased region" description="Basic and acidic residues" evidence="1">
    <location>
        <begin position="36"/>
        <end position="46"/>
    </location>
</feature>
<name>A0ABC8JBP2_ERUVS</name>
<evidence type="ECO:0000313" key="2">
    <source>
        <dbReference type="EMBL" id="CAH8313073.1"/>
    </source>
</evidence>
<evidence type="ECO:0000256" key="1">
    <source>
        <dbReference type="SAM" id="MobiDB-lite"/>
    </source>
</evidence>
<protein>
    <submittedName>
        <fullName evidence="2">Uncharacterized protein</fullName>
    </submittedName>
</protein>
<dbReference type="AlphaFoldDB" id="A0ABC8JBP2"/>
<evidence type="ECO:0000313" key="3">
    <source>
        <dbReference type="Proteomes" id="UP001642260"/>
    </source>
</evidence>
<organism evidence="2 3">
    <name type="scientific">Eruca vesicaria subsp. sativa</name>
    <name type="common">Garden rocket</name>
    <name type="synonym">Eruca sativa</name>
    <dbReference type="NCBI Taxonomy" id="29727"/>
    <lineage>
        <taxon>Eukaryota</taxon>
        <taxon>Viridiplantae</taxon>
        <taxon>Streptophyta</taxon>
        <taxon>Embryophyta</taxon>
        <taxon>Tracheophyta</taxon>
        <taxon>Spermatophyta</taxon>
        <taxon>Magnoliopsida</taxon>
        <taxon>eudicotyledons</taxon>
        <taxon>Gunneridae</taxon>
        <taxon>Pentapetalae</taxon>
        <taxon>rosids</taxon>
        <taxon>malvids</taxon>
        <taxon>Brassicales</taxon>
        <taxon>Brassicaceae</taxon>
        <taxon>Brassiceae</taxon>
        <taxon>Eruca</taxon>
    </lineage>
</organism>
<keyword evidence="3" id="KW-1185">Reference proteome</keyword>
<proteinExistence type="predicted"/>
<gene>
    <name evidence="2" type="ORF">ERUC_LOCUS6497</name>
</gene>
<feature type="region of interest" description="Disordered" evidence="1">
    <location>
        <begin position="1"/>
        <end position="46"/>
    </location>
</feature>
<sequence length="174" mass="20977">MELVQRQGKRQPDSRASSLRYEREEMETERRRRRRAGDSKREKTEDQVVWMDKVGEELSIGVCDVSEVKEVKHKVEEEDKHGDDYSTLYILAYFFTRKRSLNLYVSRFGFDNVGVGRATGYRSDNKDDVEIKYRMMKRKCRNSWNLDQWWSETKMILHSHAKVKKQKWEFKVLI</sequence>
<accession>A0ABC8JBP2</accession>
<dbReference type="EMBL" id="CAKOAT010076266">
    <property type="protein sequence ID" value="CAH8313073.1"/>
    <property type="molecule type" value="Genomic_DNA"/>
</dbReference>